<dbReference type="EMBL" id="JAPJZI010000001">
    <property type="protein sequence ID" value="MDA5397187.1"/>
    <property type="molecule type" value="Genomic_DNA"/>
</dbReference>
<accession>A0A9X3UES2</accession>
<dbReference type="AlphaFoldDB" id="A0A9X3UES2"/>
<dbReference type="Proteomes" id="UP001151234">
    <property type="component" value="Unassembled WGS sequence"/>
</dbReference>
<feature type="region of interest" description="Disordered" evidence="1">
    <location>
        <begin position="1"/>
        <end position="25"/>
    </location>
</feature>
<proteinExistence type="predicted"/>
<dbReference type="RefSeq" id="WP_267988654.1">
    <property type="nucleotide sequence ID" value="NZ_JAPJZI010000001.1"/>
</dbReference>
<gene>
    <name evidence="2" type="ORF">OQ273_01270</name>
</gene>
<sequence>MVEDEDRPIGSSRSSAANDNGDAATRCNATVLTLARLIGRQIAREAFEQPSPDNDNRPAPRADEE</sequence>
<reference evidence="2" key="1">
    <citation type="submission" date="2022-11" db="EMBL/GenBank/DDBJ databases">
        <title>Draft genome sequence of Hoeflea poritis E7-10 and Hoeflea prorocentri PM5-8, separated from scleractinian coral Porites lutea and marine dinoflagellate.</title>
        <authorList>
            <person name="Zhang G."/>
            <person name="Wei Q."/>
            <person name="Cai L."/>
        </authorList>
    </citation>
    <scope>NUCLEOTIDE SEQUENCE</scope>
    <source>
        <strain evidence="2">PM5-8</strain>
    </source>
</reference>
<protein>
    <submittedName>
        <fullName evidence="2">Uncharacterized protein</fullName>
    </submittedName>
</protein>
<organism evidence="2 3">
    <name type="scientific">Hoeflea prorocentri</name>
    <dbReference type="NCBI Taxonomy" id="1922333"/>
    <lineage>
        <taxon>Bacteria</taxon>
        <taxon>Pseudomonadati</taxon>
        <taxon>Pseudomonadota</taxon>
        <taxon>Alphaproteobacteria</taxon>
        <taxon>Hyphomicrobiales</taxon>
        <taxon>Rhizobiaceae</taxon>
        <taxon>Hoeflea</taxon>
    </lineage>
</organism>
<evidence type="ECO:0000313" key="3">
    <source>
        <dbReference type="Proteomes" id="UP001151234"/>
    </source>
</evidence>
<feature type="compositionally biased region" description="Basic and acidic residues" evidence="1">
    <location>
        <begin position="54"/>
        <end position="65"/>
    </location>
</feature>
<comment type="caution">
    <text evidence="2">The sequence shown here is derived from an EMBL/GenBank/DDBJ whole genome shotgun (WGS) entry which is preliminary data.</text>
</comment>
<keyword evidence="3" id="KW-1185">Reference proteome</keyword>
<feature type="region of interest" description="Disordered" evidence="1">
    <location>
        <begin position="43"/>
        <end position="65"/>
    </location>
</feature>
<name>A0A9X3UES2_9HYPH</name>
<evidence type="ECO:0000313" key="2">
    <source>
        <dbReference type="EMBL" id="MDA5397187.1"/>
    </source>
</evidence>
<evidence type="ECO:0000256" key="1">
    <source>
        <dbReference type="SAM" id="MobiDB-lite"/>
    </source>
</evidence>